<name>A0A0D2WR52_CAPO3</name>
<dbReference type="InterPro" id="IPR036691">
    <property type="entry name" value="Endo/exonu/phosph_ase_sf"/>
</dbReference>
<dbReference type="eggNOG" id="KOG2338">
    <property type="taxonomic scope" value="Eukaryota"/>
</dbReference>
<dbReference type="AlphaFoldDB" id="A0A0D2WR52"/>
<evidence type="ECO:0000313" key="4">
    <source>
        <dbReference type="Proteomes" id="UP000008743"/>
    </source>
</evidence>
<dbReference type="PhylomeDB" id="A0A0D2WR52"/>
<evidence type="ECO:0000256" key="1">
    <source>
        <dbReference type="SAM" id="MobiDB-lite"/>
    </source>
</evidence>
<organism evidence="3 4">
    <name type="scientific">Capsaspora owczarzaki (strain ATCC 30864)</name>
    <dbReference type="NCBI Taxonomy" id="595528"/>
    <lineage>
        <taxon>Eukaryota</taxon>
        <taxon>Filasterea</taxon>
        <taxon>Capsaspora</taxon>
    </lineage>
</organism>
<dbReference type="OrthoDB" id="428734at2759"/>
<dbReference type="PANTHER" id="PTHR12121">
    <property type="entry name" value="CARBON CATABOLITE REPRESSOR PROTEIN 4"/>
    <property type="match status" value="1"/>
</dbReference>
<evidence type="ECO:0000313" key="3">
    <source>
        <dbReference type="EMBL" id="KJE94335.1"/>
    </source>
</evidence>
<protein>
    <recommendedName>
        <fullName evidence="2">Endonuclease/exonuclease/phosphatase domain-containing protein</fullName>
    </recommendedName>
</protein>
<dbReference type="STRING" id="595528.A0A0D2WR52"/>
<dbReference type="Pfam" id="PF03372">
    <property type="entry name" value="Exo_endo_phos"/>
    <property type="match status" value="1"/>
</dbReference>
<proteinExistence type="predicted"/>
<gene>
    <name evidence="3" type="ORF">CAOG_004994</name>
</gene>
<evidence type="ECO:0000259" key="2">
    <source>
        <dbReference type="Pfam" id="PF03372"/>
    </source>
</evidence>
<feature type="region of interest" description="Disordered" evidence="1">
    <location>
        <begin position="206"/>
        <end position="230"/>
    </location>
</feature>
<dbReference type="InterPro" id="IPR005135">
    <property type="entry name" value="Endo/exonuclease/phosphatase"/>
</dbReference>
<sequence>MRLLHLPRCFVSVSTTTTATLSTSSTSTATVTPGVVVARAATRVGGHHSQRLMQQQQQHYRRQPSHPNYEQRLHTASYGGAARVVVDTAGMQWLVTETAAFPPGLPPSLLPGFLPPTSLPVPASIASPYMNHPLSDGPVRPALGFLPGLPQGSLGSGSVMMQTSTRSSARGFHMAAEACSSSVVMDATLASASAAAAFSDDHFTPASAVEDDSSTNVRSPRQQARPPLPPPMYKQLRNWRTFHQDPSDASSHAHNKFKVMSYNILANQHFRNNSYLYRWTPSAARAWSYRRANLVAEITALQPDILCLQELDSYHDLPETLRHLGYSGRYFKKTGGEATDACAIFVKSDRFAINRVHNVQNFIEGSRVLTSHNIGMLAVVTMQLPTAPWIRKMIVATTHLHFNPKRGEIKLLQLMKLFAEIRRVRAELTAQLQASYQSRRIHHPVSPIPVVLAGDFNLTPDSDLYRFIETGEISYSGLDRTAISGQLRAESRHTQAVCDATREHHHLLGEHPVPLAAKAPSHFISRSSSPESLSRRPRPLPGSDVDDLFLCHPLVPPELPIDLNCSWLQDDAASTLSPPAPEATIRHHFNFASAYAETDRHPDQQHFATSINERSMSTVDYIFFEQSALSLTGLLDLQPVSEIRAIASRDSAAMLSPGMLRQYGLPCMTYSSDHVNLMCEFALR</sequence>
<accession>A0A0D2WR52</accession>
<feature type="region of interest" description="Disordered" evidence="1">
    <location>
        <begin position="45"/>
        <end position="66"/>
    </location>
</feature>
<reference evidence="4" key="1">
    <citation type="submission" date="2011-02" db="EMBL/GenBank/DDBJ databases">
        <title>The Genome Sequence of Capsaspora owczarzaki ATCC 30864.</title>
        <authorList>
            <person name="Russ C."/>
            <person name="Cuomo C."/>
            <person name="Burger G."/>
            <person name="Gray M.W."/>
            <person name="Holland P.W.H."/>
            <person name="King N."/>
            <person name="Lang F.B.F."/>
            <person name="Roger A.J."/>
            <person name="Ruiz-Trillo I."/>
            <person name="Young S.K."/>
            <person name="Zeng Q."/>
            <person name="Gargeya S."/>
            <person name="Alvarado L."/>
            <person name="Berlin A."/>
            <person name="Chapman S.B."/>
            <person name="Chen Z."/>
            <person name="Freedman E."/>
            <person name="Gellesch M."/>
            <person name="Goldberg J."/>
            <person name="Griggs A."/>
            <person name="Gujja S."/>
            <person name="Heilman E."/>
            <person name="Heiman D."/>
            <person name="Howarth C."/>
            <person name="Mehta T."/>
            <person name="Neiman D."/>
            <person name="Pearson M."/>
            <person name="Roberts A."/>
            <person name="Saif S."/>
            <person name="Shea T."/>
            <person name="Shenoy N."/>
            <person name="Sisk P."/>
            <person name="Stolte C."/>
            <person name="Sykes S."/>
            <person name="White J."/>
            <person name="Yandava C."/>
            <person name="Haas B."/>
            <person name="Nusbaum C."/>
            <person name="Birren B."/>
        </authorList>
    </citation>
    <scope>NUCLEOTIDE SEQUENCE</scope>
    <source>
        <strain evidence="4">ATCC 30864</strain>
    </source>
</reference>
<dbReference type="SUPFAM" id="SSF56219">
    <property type="entry name" value="DNase I-like"/>
    <property type="match status" value="1"/>
</dbReference>
<keyword evidence="4" id="KW-1185">Reference proteome</keyword>
<dbReference type="InterPro" id="IPR050410">
    <property type="entry name" value="CCR4/nocturin_mRNA_transcr"/>
</dbReference>
<feature type="domain" description="Endonuclease/exonuclease/phosphatase" evidence="2">
    <location>
        <begin position="260"/>
        <end position="494"/>
    </location>
</feature>
<dbReference type="EMBL" id="KE346367">
    <property type="protein sequence ID" value="KJE94335.1"/>
    <property type="molecule type" value="Genomic_DNA"/>
</dbReference>
<dbReference type="InParanoid" id="A0A0D2WR52"/>
<dbReference type="Gene3D" id="3.60.10.10">
    <property type="entry name" value="Endonuclease/exonuclease/phosphatase"/>
    <property type="match status" value="1"/>
</dbReference>
<dbReference type="RefSeq" id="XP_004346679.1">
    <property type="nucleotide sequence ID" value="XM_004346629.2"/>
</dbReference>
<dbReference type="Proteomes" id="UP000008743">
    <property type="component" value="Unassembled WGS sequence"/>
</dbReference>
<dbReference type="PANTHER" id="PTHR12121:SF74">
    <property type="entry name" value="CARBON CATABOLITE REPRESSOR PROTEIN 4 HOMOLOG 5"/>
    <property type="match status" value="1"/>
</dbReference>
<dbReference type="GO" id="GO:0000175">
    <property type="term" value="F:3'-5'-RNA exonuclease activity"/>
    <property type="evidence" value="ECO:0007669"/>
    <property type="project" value="TreeGrafter"/>
</dbReference>